<proteinExistence type="predicted"/>
<feature type="repeat" description="ANK" evidence="3">
    <location>
        <begin position="155"/>
        <end position="187"/>
    </location>
</feature>
<dbReference type="PANTHER" id="PTHR24198:SF165">
    <property type="entry name" value="ANKYRIN REPEAT-CONTAINING PROTEIN-RELATED"/>
    <property type="match status" value="1"/>
</dbReference>
<dbReference type="SUPFAM" id="SSF48403">
    <property type="entry name" value="Ankyrin repeat"/>
    <property type="match status" value="1"/>
</dbReference>
<dbReference type="Proteomes" id="UP001519273">
    <property type="component" value="Unassembled WGS sequence"/>
</dbReference>
<reference evidence="4 5" key="1">
    <citation type="submission" date="2021-03" db="EMBL/GenBank/DDBJ databases">
        <title>Genomic Encyclopedia of Type Strains, Phase IV (KMG-IV): sequencing the most valuable type-strain genomes for metagenomic binning, comparative biology and taxonomic classification.</title>
        <authorList>
            <person name="Goeker M."/>
        </authorList>
    </citation>
    <scope>NUCLEOTIDE SEQUENCE [LARGE SCALE GENOMIC DNA]</scope>
    <source>
        <strain evidence="4 5">DSM 23491</strain>
    </source>
</reference>
<name>A0ABS4H6I8_9BACL</name>
<dbReference type="EMBL" id="JAGGKP010000010">
    <property type="protein sequence ID" value="MBP1938096.1"/>
    <property type="molecule type" value="Genomic_DNA"/>
</dbReference>
<accession>A0ABS4H6I8</accession>
<keyword evidence="1" id="KW-0677">Repeat</keyword>
<gene>
    <name evidence="4" type="ORF">J2Z20_003014</name>
</gene>
<evidence type="ECO:0000256" key="2">
    <source>
        <dbReference type="ARBA" id="ARBA00023043"/>
    </source>
</evidence>
<evidence type="ECO:0000313" key="4">
    <source>
        <dbReference type="EMBL" id="MBP1938096.1"/>
    </source>
</evidence>
<dbReference type="SMART" id="SM00248">
    <property type="entry name" value="ANK"/>
    <property type="match status" value="4"/>
</dbReference>
<dbReference type="Pfam" id="PF12796">
    <property type="entry name" value="Ank_2"/>
    <property type="match status" value="1"/>
</dbReference>
<dbReference type="InterPro" id="IPR002110">
    <property type="entry name" value="Ankyrin_rpt"/>
</dbReference>
<evidence type="ECO:0000256" key="1">
    <source>
        <dbReference type="ARBA" id="ARBA00022737"/>
    </source>
</evidence>
<dbReference type="RefSeq" id="WP_209851943.1">
    <property type="nucleotide sequence ID" value="NZ_CBCRVE010000004.1"/>
</dbReference>
<dbReference type="InterPro" id="IPR036770">
    <property type="entry name" value="Ankyrin_rpt-contain_sf"/>
</dbReference>
<dbReference type="PROSITE" id="PS50088">
    <property type="entry name" value="ANK_REPEAT"/>
    <property type="match status" value="1"/>
</dbReference>
<dbReference type="Gene3D" id="1.25.40.20">
    <property type="entry name" value="Ankyrin repeat-containing domain"/>
    <property type="match status" value="1"/>
</dbReference>
<protein>
    <submittedName>
        <fullName evidence="4">Ankyrin repeat protein</fullName>
    </submittedName>
</protein>
<keyword evidence="2 3" id="KW-0040">ANK repeat</keyword>
<dbReference type="PANTHER" id="PTHR24198">
    <property type="entry name" value="ANKYRIN REPEAT AND PROTEIN KINASE DOMAIN-CONTAINING PROTEIN"/>
    <property type="match status" value="1"/>
</dbReference>
<evidence type="ECO:0000256" key="3">
    <source>
        <dbReference type="PROSITE-ProRule" id="PRU00023"/>
    </source>
</evidence>
<organism evidence="4 5">
    <name type="scientific">Paenibacillus sediminis</name>
    <dbReference type="NCBI Taxonomy" id="664909"/>
    <lineage>
        <taxon>Bacteria</taxon>
        <taxon>Bacillati</taxon>
        <taxon>Bacillota</taxon>
        <taxon>Bacilli</taxon>
        <taxon>Bacillales</taxon>
        <taxon>Paenibacillaceae</taxon>
        <taxon>Paenibacillus</taxon>
    </lineage>
</organism>
<evidence type="ECO:0000313" key="5">
    <source>
        <dbReference type="Proteomes" id="UP001519273"/>
    </source>
</evidence>
<keyword evidence="5" id="KW-1185">Reference proteome</keyword>
<comment type="caution">
    <text evidence="4">The sequence shown here is derived from an EMBL/GenBank/DDBJ whole genome shotgun (WGS) entry which is preliminary data.</text>
</comment>
<sequence length="219" mass="24422">MYNEKNILLTEEQELEYTALLLSYKPDFKALDNGNIDLTINYPIVKSKVKVVEKLLKAGANVNQLGDVHTRPALIAIAESRDLDVKTRLELTQLVLKYKGDPNASYICPCGDTWTPLEKASMRIVVGYAEDGTPIMNYPDIEIVEALLKAGASPKNDYSLYYSVRANNYEMSEMLLKAGANPNQTGKVAPNNQMTVLQFATENNNKKLVKLLRKYGASN</sequence>